<dbReference type="SUPFAM" id="SSF56436">
    <property type="entry name" value="C-type lectin-like"/>
    <property type="match status" value="1"/>
</dbReference>
<feature type="disulfide bond" evidence="13">
    <location>
        <begin position="337"/>
        <end position="355"/>
    </location>
</feature>
<feature type="domain" description="G-protein coupled receptors family 1 profile" evidence="18">
    <location>
        <begin position="758"/>
        <end position="1025"/>
    </location>
</feature>
<feature type="disulfide bond" evidence="13">
    <location>
        <begin position="461"/>
        <end position="473"/>
    </location>
</feature>
<evidence type="ECO:0000259" key="16">
    <source>
        <dbReference type="PROSITE" id="PS01180"/>
    </source>
</evidence>
<evidence type="ECO:0000313" key="19">
    <source>
        <dbReference type="EMBL" id="KAJ8027078.1"/>
    </source>
</evidence>
<evidence type="ECO:0000259" key="18">
    <source>
        <dbReference type="PROSITE" id="PS50262"/>
    </source>
</evidence>
<dbReference type="Gene3D" id="1.20.1070.10">
    <property type="entry name" value="Rhodopsin 7-helix transmembrane proteins"/>
    <property type="match status" value="1"/>
</dbReference>
<dbReference type="GO" id="GO:0009755">
    <property type="term" value="P:hormone-mediated signaling pathway"/>
    <property type="evidence" value="ECO:0007669"/>
    <property type="project" value="TreeGrafter"/>
</dbReference>
<feature type="transmembrane region" description="Helical" evidence="15">
    <location>
        <begin position="785"/>
        <end position="809"/>
    </location>
</feature>
<dbReference type="PROSITE" id="PS50068">
    <property type="entry name" value="LDLRA_2"/>
    <property type="match status" value="4"/>
</dbReference>
<dbReference type="SUPFAM" id="SSF57424">
    <property type="entry name" value="LDL receptor-like module"/>
    <property type="match status" value="5"/>
</dbReference>
<evidence type="ECO:0000313" key="20">
    <source>
        <dbReference type="Proteomes" id="UP001152320"/>
    </source>
</evidence>
<dbReference type="PROSITE" id="PS00237">
    <property type="entry name" value="G_PROTEIN_RECEP_F1_1"/>
    <property type="match status" value="1"/>
</dbReference>
<evidence type="ECO:0000259" key="17">
    <source>
        <dbReference type="PROSITE" id="PS50041"/>
    </source>
</evidence>
<dbReference type="PANTHER" id="PTHR24372:SF77">
    <property type="entry name" value="G-PROTEIN COUPLED RECEPTORS FAMILY 1 PROFILE DOMAIN-CONTAINING PROTEIN"/>
    <property type="match status" value="1"/>
</dbReference>
<keyword evidence="20" id="KW-1185">Reference proteome</keyword>
<dbReference type="EMBL" id="JAIZAY010000016">
    <property type="protein sequence ID" value="KAJ8027078.1"/>
    <property type="molecule type" value="Genomic_DNA"/>
</dbReference>
<dbReference type="Pfam" id="PF00001">
    <property type="entry name" value="7tm_1"/>
    <property type="match status" value="1"/>
</dbReference>
<evidence type="ECO:0000256" key="4">
    <source>
        <dbReference type="ARBA" id="ARBA00022692"/>
    </source>
</evidence>
<dbReference type="PROSITE" id="PS01209">
    <property type="entry name" value="LDLRA_1"/>
    <property type="match status" value="2"/>
</dbReference>
<reference evidence="19" key="1">
    <citation type="submission" date="2021-10" db="EMBL/GenBank/DDBJ databases">
        <title>Tropical sea cucumber genome reveals ecological adaptation and Cuvierian tubules defense mechanism.</title>
        <authorList>
            <person name="Chen T."/>
        </authorList>
    </citation>
    <scope>NUCLEOTIDE SEQUENCE</scope>
    <source>
        <strain evidence="19">Nanhai2018</strain>
        <tissue evidence="19">Muscle</tissue>
    </source>
</reference>
<dbReference type="SUPFAM" id="SSF52058">
    <property type="entry name" value="L domain-like"/>
    <property type="match status" value="1"/>
</dbReference>
<feature type="domain" description="CUB" evidence="16">
    <location>
        <begin position="1"/>
        <end position="77"/>
    </location>
</feature>
<dbReference type="Gene3D" id="4.10.400.10">
    <property type="entry name" value="Low-density Lipoprotein Receptor"/>
    <property type="match status" value="5"/>
</dbReference>
<evidence type="ECO:0000256" key="5">
    <source>
        <dbReference type="ARBA" id="ARBA00022737"/>
    </source>
</evidence>
<dbReference type="InterPro" id="IPR000276">
    <property type="entry name" value="GPCR_Rhodpsn"/>
</dbReference>
<feature type="region of interest" description="Disordered" evidence="14">
    <location>
        <begin position="1036"/>
        <end position="1056"/>
    </location>
</feature>
<proteinExistence type="predicted"/>
<accession>A0A9Q1BI24</accession>
<feature type="disulfide bond" evidence="13">
    <location>
        <begin position="269"/>
        <end position="284"/>
    </location>
</feature>
<dbReference type="InterPro" id="IPR023415">
    <property type="entry name" value="LDLR_class-A_CS"/>
</dbReference>
<gene>
    <name evidence="19" type="ORF">HOLleu_32114</name>
</gene>
<keyword evidence="3" id="KW-0433">Leucine-rich repeat</keyword>
<dbReference type="GO" id="GO:0008528">
    <property type="term" value="F:G protein-coupled peptide receptor activity"/>
    <property type="evidence" value="ECO:0007669"/>
    <property type="project" value="TreeGrafter"/>
</dbReference>
<evidence type="ECO:0000256" key="15">
    <source>
        <dbReference type="SAM" id="Phobius"/>
    </source>
</evidence>
<dbReference type="AlphaFoldDB" id="A0A9Q1BI24"/>
<feature type="transmembrane region" description="Helical" evidence="15">
    <location>
        <begin position="973"/>
        <end position="994"/>
    </location>
</feature>
<evidence type="ECO:0000256" key="2">
    <source>
        <dbReference type="ARBA" id="ARBA00022475"/>
    </source>
</evidence>
<dbReference type="InterPro" id="IPR000859">
    <property type="entry name" value="CUB_dom"/>
</dbReference>
<dbReference type="SMART" id="SM00034">
    <property type="entry name" value="CLECT"/>
    <property type="match status" value="1"/>
</dbReference>
<feature type="disulfide bond" evidence="13">
    <location>
        <begin position="349"/>
        <end position="364"/>
    </location>
</feature>
<protein>
    <recommendedName>
        <fullName evidence="21">G-protein coupled receptor GRL101</fullName>
    </recommendedName>
</protein>
<dbReference type="SMART" id="SM00369">
    <property type="entry name" value="LRR_TYP"/>
    <property type="match status" value="3"/>
</dbReference>
<keyword evidence="9 13" id="KW-1015">Disulfide bond</keyword>
<dbReference type="Proteomes" id="UP001152320">
    <property type="component" value="Chromosome 16"/>
</dbReference>
<dbReference type="InterPro" id="IPR001304">
    <property type="entry name" value="C-type_lectin-like"/>
</dbReference>
<feature type="compositionally biased region" description="Polar residues" evidence="14">
    <location>
        <begin position="1039"/>
        <end position="1050"/>
    </location>
</feature>
<evidence type="ECO:0000256" key="10">
    <source>
        <dbReference type="ARBA" id="ARBA00023170"/>
    </source>
</evidence>
<dbReference type="InterPro" id="IPR001611">
    <property type="entry name" value="Leu-rich_rpt"/>
</dbReference>
<keyword evidence="8 15" id="KW-0472">Membrane</keyword>
<dbReference type="InterPro" id="IPR036055">
    <property type="entry name" value="LDL_receptor-like_sf"/>
</dbReference>
<dbReference type="PANTHER" id="PTHR24372">
    <property type="entry name" value="GLYCOPROTEIN HORMONE RECEPTOR"/>
    <property type="match status" value="1"/>
</dbReference>
<dbReference type="InterPro" id="IPR002172">
    <property type="entry name" value="LDrepeatLR_classA_rpt"/>
</dbReference>
<dbReference type="InterPro" id="IPR017452">
    <property type="entry name" value="GPCR_Rhodpsn_7TM"/>
</dbReference>
<dbReference type="SUPFAM" id="SSF56112">
    <property type="entry name" value="Protein kinase-like (PK-like)"/>
    <property type="match status" value="1"/>
</dbReference>
<dbReference type="InterPro" id="IPR016186">
    <property type="entry name" value="C-type_lectin-like/link_sf"/>
</dbReference>
<name>A0A9Q1BI24_HOLLE</name>
<evidence type="ECO:0000256" key="11">
    <source>
        <dbReference type="ARBA" id="ARBA00023224"/>
    </source>
</evidence>
<dbReference type="PROSITE" id="PS51450">
    <property type="entry name" value="LRR"/>
    <property type="match status" value="3"/>
</dbReference>
<dbReference type="OrthoDB" id="6022531at2759"/>
<feature type="disulfide bond" evidence="13">
    <location>
        <begin position="468"/>
        <end position="486"/>
    </location>
</feature>
<dbReference type="Gene3D" id="3.10.100.10">
    <property type="entry name" value="Mannose-Binding Protein A, subunit A"/>
    <property type="match status" value="1"/>
</dbReference>
<evidence type="ECO:0000256" key="3">
    <source>
        <dbReference type="ARBA" id="ARBA00022614"/>
    </source>
</evidence>
<feature type="transmembrane region" description="Helical" evidence="15">
    <location>
        <begin position="1006"/>
        <end position="1027"/>
    </location>
</feature>
<evidence type="ECO:0000256" key="12">
    <source>
        <dbReference type="PROSITE-ProRule" id="PRU00059"/>
    </source>
</evidence>
<sequence length="1196" mass="136270">MEFDINSSTKDCNEDYLEFKMKSSSFRLCNTNLRKNASYFSDNNKLTIRLSSHQSSYGGKFIGLYSERNFVSAVNSIALEPNFKCMDVSSSERQHCYCLFRYPHKTSWIDASTDCQKCGDGGYLANIRSQQDMDFLQHLILQQDDPAENTYIGLIWNEAEKRSMWSSGYPLSFTDWKISWNNMDRQPDGRGEENCSMITLWSNRETKNWADIPCDEPFASQFICQRADVVIGNSSPVKFSGSRSNKEEKVRNDQFQCSSGERILNVFTCDGTQDCFDNSDELNCFNLGEQGPFGYFVCKNRKRLYSTFYCDYTEHCKDKSDEYECDYPQCSAKEFPCSDHRCIPHTKVCDLKKDCSDGQDEEDCDESSIKGGYPCSSKIFIPASRRCDGYQDCPRNQKKDEPEDCDYFQDGFRCNSQSHLKCKNGACAELSTRCIFEYDEYGYFKGCRDATHLQQCGTFECPAHHFKCPNSYCIPERYRCNKKLDCSYGEDEEQCGSYNCAVGSYKCHGLYRGTLCLPQIQVCDGIFHCPERDDELYCVVKCPNGCSCIGLSFNCSFAHWNQSKAENLSKHLKELLVADLENSENQKTAKRTIKDVILKDVSLFLLLLRIDLSGNNIQIINDEEFLKNTNLRELYLSRNHILTLSKESFRGLHQLRILNLSGNPLTDIGDTPFKPLASLEILFIKATAIPSNKENIFAGLVNLQTLYSDEFHFCCLKSSPPQDECYPKAGPFSGCENLMQNSFLRMSLWLLGITAVVGNGFVVFLRIKRRDVFPSRDGNPVQPILIMNLAIADFFTGIYLIIIAFADLAYDNVYYRHSESWQTGALCKFAGFLLTLGSEASVIFLTVITVDRFQTVVFPFARRKLQFKSSIHVAVCVWAFVFIISALPLIAFEHYYGRSSVCLALPLTNEKRPGWFYSIFVFLIFNFLSFVAMFAFYIAIYLKARKSIRFGASAKCRPVGNTQERQVQMAMRMFSLVATDMACWMPIILMGFLAQTGVVKVSSGMYAWTAVLILPVNSALNPYLYTIMIKTTTKRRRNQSSTSYSQQMSAMGTREHQKSATYRNEGVCTDWQTAINAEFLQTRLIFTLMPADIKKQSLANLMEEEPSTFSARGKEMIKRDLLKGLQSLHSCGFMHGRVSAENVIVDKGPGYQDGAFLLYTPSTTTKSHCKPESQVESFEDLKQRDLQNVEDIINML</sequence>
<dbReference type="Pfam" id="PF00057">
    <property type="entry name" value="Ldl_recept_a"/>
    <property type="match status" value="3"/>
</dbReference>
<organism evidence="19 20">
    <name type="scientific">Holothuria leucospilota</name>
    <name type="common">Black long sea cucumber</name>
    <name type="synonym">Mertensiothuria leucospilota</name>
    <dbReference type="NCBI Taxonomy" id="206669"/>
    <lineage>
        <taxon>Eukaryota</taxon>
        <taxon>Metazoa</taxon>
        <taxon>Echinodermata</taxon>
        <taxon>Eleutherozoa</taxon>
        <taxon>Echinozoa</taxon>
        <taxon>Holothuroidea</taxon>
        <taxon>Aspidochirotacea</taxon>
        <taxon>Aspidochirotida</taxon>
        <taxon>Holothuriidae</taxon>
        <taxon>Holothuria</taxon>
    </lineage>
</organism>
<evidence type="ECO:0000256" key="7">
    <source>
        <dbReference type="ARBA" id="ARBA00023040"/>
    </source>
</evidence>
<comment type="caution">
    <text evidence="13">Lacks conserved residue(s) required for the propagation of feature annotation.</text>
</comment>
<feature type="disulfide bond" evidence="13">
    <location>
        <begin position="523"/>
        <end position="538"/>
    </location>
</feature>
<keyword evidence="7" id="KW-0297">G-protein coupled receptor</keyword>
<dbReference type="CDD" id="cd00112">
    <property type="entry name" value="LDLa"/>
    <property type="match status" value="4"/>
</dbReference>
<dbReference type="GO" id="GO:0007189">
    <property type="term" value="P:adenylate cyclase-activating G protein-coupled receptor signaling pathway"/>
    <property type="evidence" value="ECO:0007669"/>
    <property type="project" value="TreeGrafter"/>
</dbReference>
<dbReference type="InterPro" id="IPR003591">
    <property type="entry name" value="Leu-rich_rpt_typical-subtyp"/>
</dbReference>
<dbReference type="SMART" id="SM00192">
    <property type="entry name" value="LDLa"/>
    <property type="match status" value="6"/>
</dbReference>
<dbReference type="PROSITE" id="PS01180">
    <property type="entry name" value="CUB"/>
    <property type="match status" value="1"/>
</dbReference>
<feature type="domain" description="C-type lectin" evidence="17">
    <location>
        <begin position="92"/>
        <end position="216"/>
    </location>
</feature>
<feature type="transmembrane region" description="Helical" evidence="15">
    <location>
        <begin position="829"/>
        <end position="850"/>
    </location>
</feature>
<keyword evidence="10" id="KW-0675">Receptor</keyword>
<feature type="disulfide bond" evidence="12">
    <location>
        <begin position="12"/>
        <end position="29"/>
    </location>
</feature>
<dbReference type="GO" id="GO:0005886">
    <property type="term" value="C:plasma membrane"/>
    <property type="evidence" value="ECO:0007669"/>
    <property type="project" value="UniProtKB-SubCell"/>
</dbReference>
<evidence type="ECO:0000256" key="14">
    <source>
        <dbReference type="SAM" id="MobiDB-lite"/>
    </source>
</evidence>
<comment type="caution">
    <text evidence="19">The sequence shown here is derived from an EMBL/GenBank/DDBJ whole genome shotgun (WGS) entry which is preliminary data.</text>
</comment>
<evidence type="ECO:0000256" key="13">
    <source>
        <dbReference type="PROSITE-ProRule" id="PRU00124"/>
    </source>
</evidence>
<keyword evidence="4 15" id="KW-0812">Transmembrane</keyword>
<feature type="transmembrane region" description="Helical" evidence="15">
    <location>
        <begin position="871"/>
        <end position="895"/>
    </location>
</feature>
<dbReference type="PROSITE" id="PS50262">
    <property type="entry name" value="G_PROTEIN_RECEP_F1_2"/>
    <property type="match status" value="1"/>
</dbReference>
<dbReference type="PROSITE" id="PS50041">
    <property type="entry name" value="C_TYPE_LECTIN_2"/>
    <property type="match status" value="1"/>
</dbReference>
<keyword evidence="11" id="KW-0807">Transducer</keyword>
<dbReference type="Gene3D" id="3.80.10.10">
    <property type="entry name" value="Ribonuclease Inhibitor"/>
    <property type="match status" value="1"/>
</dbReference>
<dbReference type="Pfam" id="PF13855">
    <property type="entry name" value="LRR_8"/>
    <property type="match status" value="1"/>
</dbReference>
<evidence type="ECO:0000256" key="9">
    <source>
        <dbReference type="ARBA" id="ARBA00023157"/>
    </source>
</evidence>
<dbReference type="CDD" id="cd00037">
    <property type="entry name" value="CLECT"/>
    <property type="match status" value="1"/>
</dbReference>
<dbReference type="PRINTS" id="PR00261">
    <property type="entry name" value="LDLRECEPTOR"/>
</dbReference>
<evidence type="ECO:0000256" key="8">
    <source>
        <dbReference type="ARBA" id="ARBA00023136"/>
    </source>
</evidence>
<feature type="disulfide bond" evidence="13">
    <location>
        <begin position="257"/>
        <end position="275"/>
    </location>
</feature>
<feature type="disulfide bond" evidence="13">
    <location>
        <begin position="480"/>
        <end position="495"/>
    </location>
</feature>
<evidence type="ECO:0000256" key="6">
    <source>
        <dbReference type="ARBA" id="ARBA00022989"/>
    </source>
</evidence>
<dbReference type="InterPro" id="IPR011009">
    <property type="entry name" value="Kinase-like_dom_sf"/>
</dbReference>
<feature type="transmembrane region" description="Helical" evidence="15">
    <location>
        <begin position="915"/>
        <end position="940"/>
    </location>
</feature>
<dbReference type="InterPro" id="IPR032675">
    <property type="entry name" value="LRR_dom_sf"/>
</dbReference>
<feature type="transmembrane region" description="Helical" evidence="15">
    <location>
        <begin position="746"/>
        <end position="765"/>
    </location>
</feature>
<keyword evidence="6 15" id="KW-1133">Transmembrane helix</keyword>
<comment type="subcellular location">
    <subcellularLocation>
        <location evidence="1">Cell membrane</location>
        <topology evidence="1">Multi-pass membrane protein</topology>
    </subcellularLocation>
</comment>
<dbReference type="InterPro" id="IPR016187">
    <property type="entry name" value="CTDL_fold"/>
</dbReference>
<dbReference type="SUPFAM" id="SSF81321">
    <property type="entry name" value="Family A G protein-coupled receptor-like"/>
    <property type="match status" value="1"/>
</dbReference>
<keyword evidence="5" id="KW-0677">Repeat</keyword>
<evidence type="ECO:0000256" key="1">
    <source>
        <dbReference type="ARBA" id="ARBA00004651"/>
    </source>
</evidence>
<evidence type="ECO:0008006" key="21">
    <source>
        <dbReference type="Google" id="ProtNLM"/>
    </source>
</evidence>
<keyword evidence="2" id="KW-1003">Cell membrane</keyword>
<feature type="disulfide bond" evidence="13">
    <location>
        <begin position="330"/>
        <end position="342"/>
    </location>
</feature>